<dbReference type="Proteomes" id="UP001649381">
    <property type="component" value="Unassembled WGS sequence"/>
</dbReference>
<feature type="signal peptide" evidence="2">
    <location>
        <begin position="1"/>
        <end position="21"/>
    </location>
</feature>
<dbReference type="EMBL" id="JAKIJS010000001">
    <property type="protein sequence ID" value="MCF6136824.1"/>
    <property type="molecule type" value="Genomic_DNA"/>
</dbReference>
<comment type="caution">
    <text evidence="5">The sequence shown here is derived from an EMBL/GenBank/DDBJ whole genome shotgun (WGS) entry which is preliminary data.</text>
</comment>
<evidence type="ECO:0000313" key="5">
    <source>
        <dbReference type="EMBL" id="MCF6136824.1"/>
    </source>
</evidence>
<dbReference type="PANTHER" id="PTHR35936:SF17">
    <property type="entry name" value="ARGININE-BINDING EXTRACELLULAR PROTEIN ARTP"/>
    <property type="match status" value="1"/>
</dbReference>
<dbReference type="Gene3D" id="3.40.190.10">
    <property type="entry name" value="Periplasmic binding protein-like II"/>
    <property type="match status" value="2"/>
</dbReference>
<reference evidence="5 6" key="1">
    <citation type="submission" date="2022-01" db="EMBL/GenBank/DDBJ databases">
        <title>Alkalihalobacillus sp. EGI L200015, a novel bacterium isolated from a salt lake sediment.</title>
        <authorList>
            <person name="Gao L."/>
            <person name="Fang B.-Z."/>
            <person name="Li W.-J."/>
        </authorList>
    </citation>
    <scope>NUCLEOTIDE SEQUENCE [LARGE SCALE GENOMIC DNA]</scope>
    <source>
        <strain evidence="5 6">KCTC 12718</strain>
    </source>
</reference>
<dbReference type="PROSITE" id="PS51257">
    <property type="entry name" value="PROKAR_LIPOPROTEIN"/>
    <property type="match status" value="1"/>
</dbReference>
<dbReference type="SMART" id="SM00062">
    <property type="entry name" value="PBPb"/>
    <property type="match status" value="1"/>
</dbReference>
<evidence type="ECO:0000259" key="4">
    <source>
        <dbReference type="SMART" id="SM00079"/>
    </source>
</evidence>
<protein>
    <submittedName>
        <fullName evidence="5">Basic amino acid ABC transporter substrate-binding protein</fullName>
    </submittedName>
</protein>
<evidence type="ECO:0000259" key="3">
    <source>
        <dbReference type="SMART" id="SM00062"/>
    </source>
</evidence>
<feature type="chain" id="PRO_5047292546" evidence="2">
    <location>
        <begin position="22"/>
        <end position="270"/>
    </location>
</feature>
<evidence type="ECO:0000256" key="2">
    <source>
        <dbReference type="SAM" id="SignalP"/>
    </source>
</evidence>
<feature type="domain" description="Solute-binding protein family 3/N-terminal" evidence="3">
    <location>
        <begin position="36"/>
        <end position="258"/>
    </location>
</feature>
<proteinExistence type="predicted"/>
<dbReference type="SUPFAM" id="SSF53850">
    <property type="entry name" value="Periplasmic binding protein-like II"/>
    <property type="match status" value="1"/>
</dbReference>
<gene>
    <name evidence="5" type="ORF">L2716_03715</name>
</gene>
<feature type="domain" description="Ionotropic glutamate receptor C-terminal" evidence="4">
    <location>
        <begin position="36"/>
        <end position="257"/>
    </location>
</feature>
<organism evidence="5 6">
    <name type="scientific">Pseudalkalibacillus berkeleyi</name>
    <dbReference type="NCBI Taxonomy" id="1069813"/>
    <lineage>
        <taxon>Bacteria</taxon>
        <taxon>Bacillati</taxon>
        <taxon>Bacillota</taxon>
        <taxon>Bacilli</taxon>
        <taxon>Bacillales</taxon>
        <taxon>Fictibacillaceae</taxon>
        <taxon>Pseudalkalibacillus</taxon>
    </lineage>
</organism>
<keyword evidence="1 2" id="KW-0732">Signal</keyword>
<accession>A0ABS9GVW2</accession>
<dbReference type="SMART" id="SM00079">
    <property type="entry name" value="PBPe"/>
    <property type="match status" value="1"/>
</dbReference>
<dbReference type="RefSeq" id="WP_236331904.1">
    <property type="nucleotide sequence ID" value="NZ_JAKIJS010000001.1"/>
</dbReference>
<dbReference type="InterPro" id="IPR001638">
    <property type="entry name" value="Solute-binding_3/MltF_N"/>
</dbReference>
<dbReference type="InterPro" id="IPR001320">
    <property type="entry name" value="Iontro_rcpt_C"/>
</dbReference>
<evidence type="ECO:0000313" key="6">
    <source>
        <dbReference type="Proteomes" id="UP001649381"/>
    </source>
</evidence>
<sequence>MKKSIKSLFALTMVGMLAILAACGGSDSGSGDKGKKLEVVTDAAYAPFEYMDKGEITGFDIDFLNAVMKEAGYESEFKNIGWDPLFAEIQGEKADLAISAITINEERKESFDFSTPYFESTNMILVPEDSDIKSAEDLKGKKVAVQNGTTGQAAVESILGKNHKNIKKFENNTLAIMELIQGGADAVVADNTVVIEYAKNNPDKKLKTIKDEKNFESEFYGLMFPKGSDLKADFDKAVKEVINNGTYSEIYKEWFGDEPDLEALKKQMEK</sequence>
<dbReference type="CDD" id="cd13624">
    <property type="entry name" value="PBP2_Arg_Lys_His"/>
    <property type="match status" value="1"/>
</dbReference>
<dbReference type="PANTHER" id="PTHR35936">
    <property type="entry name" value="MEMBRANE-BOUND LYTIC MUREIN TRANSGLYCOSYLASE F"/>
    <property type="match status" value="1"/>
</dbReference>
<dbReference type="Pfam" id="PF00497">
    <property type="entry name" value="SBP_bac_3"/>
    <property type="match status" value="1"/>
</dbReference>
<name>A0ABS9GVW2_9BACL</name>
<keyword evidence="6" id="KW-1185">Reference proteome</keyword>
<evidence type="ECO:0000256" key="1">
    <source>
        <dbReference type="ARBA" id="ARBA00022729"/>
    </source>
</evidence>